<feature type="compositionally biased region" description="Polar residues" evidence="12">
    <location>
        <begin position="530"/>
        <end position="540"/>
    </location>
</feature>
<dbReference type="Pfam" id="PF01416">
    <property type="entry name" value="PseudoU_synth_1"/>
    <property type="match status" value="1"/>
</dbReference>
<feature type="compositionally biased region" description="Basic and acidic residues" evidence="12">
    <location>
        <begin position="1"/>
        <end position="12"/>
    </location>
</feature>
<evidence type="ECO:0000256" key="9">
    <source>
        <dbReference type="PIRSR" id="PIRSR641708-1"/>
    </source>
</evidence>
<keyword evidence="6" id="KW-0413">Isomerase</keyword>
<feature type="active site" description="Nucleophile" evidence="9">
    <location>
        <position position="165"/>
    </location>
</feature>
<keyword evidence="7" id="KW-0539">Nucleus</keyword>
<evidence type="ECO:0000256" key="2">
    <source>
        <dbReference type="ARBA" id="ARBA00004123"/>
    </source>
</evidence>
<feature type="region of interest" description="Disordered" evidence="12">
    <location>
        <begin position="489"/>
        <end position="561"/>
    </location>
</feature>
<protein>
    <recommendedName>
        <fullName evidence="13">Pseudouridine synthase I TruA alpha/beta domain-containing protein</fullName>
    </recommendedName>
</protein>
<gene>
    <name evidence="14" type="ORF">Bathy09g01390</name>
</gene>
<dbReference type="NCBIfam" id="TIGR00071">
    <property type="entry name" value="hisT_truA"/>
    <property type="match status" value="1"/>
</dbReference>
<name>K8F2K7_9CHLO</name>
<dbReference type="Gene3D" id="3.30.70.660">
    <property type="entry name" value="Pseudouridine synthase I, catalytic domain, C-terminal subdomain"/>
    <property type="match status" value="1"/>
</dbReference>
<feature type="compositionally biased region" description="Low complexity" evidence="12">
    <location>
        <begin position="541"/>
        <end position="553"/>
    </location>
</feature>
<keyword evidence="11" id="KW-0175">Coiled coil</keyword>
<reference evidence="14 15" key="1">
    <citation type="submission" date="2011-10" db="EMBL/GenBank/DDBJ databases">
        <authorList>
            <person name="Genoscope - CEA"/>
        </authorList>
    </citation>
    <scope>NUCLEOTIDE SEQUENCE [LARGE SCALE GENOMIC DNA]</scope>
    <source>
        <strain evidence="14 15">RCC 1105</strain>
    </source>
</reference>
<keyword evidence="4" id="KW-0507">mRNA processing</keyword>
<dbReference type="GO" id="GO:1990481">
    <property type="term" value="P:mRNA pseudouridine synthesis"/>
    <property type="evidence" value="ECO:0007669"/>
    <property type="project" value="TreeGrafter"/>
</dbReference>
<dbReference type="PANTHER" id="PTHR11142">
    <property type="entry name" value="PSEUDOURIDYLATE SYNTHASE"/>
    <property type="match status" value="1"/>
</dbReference>
<dbReference type="EMBL" id="FO082270">
    <property type="protein sequence ID" value="CCO66548.1"/>
    <property type="molecule type" value="Genomic_DNA"/>
</dbReference>
<evidence type="ECO:0000256" key="6">
    <source>
        <dbReference type="ARBA" id="ARBA00023235"/>
    </source>
</evidence>
<feature type="compositionally biased region" description="Polar residues" evidence="12">
    <location>
        <begin position="39"/>
        <end position="51"/>
    </location>
</feature>
<dbReference type="Proteomes" id="UP000198341">
    <property type="component" value="Chromosome 9"/>
</dbReference>
<dbReference type="GO" id="GO:0005634">
    <property type="term" value="C:nucleus"/>
    <property type="evidence" value="ECO:0007669"/>
    <property type="project" value="UniProtKB-SubCell"/>
</dbReference>
<dbReference type="FunFam" id="3.30.70.660:FF:000002">
    <property type="entry name" value="tRNA pseudouridine synthase"/>
    <property type="match status" value="1"/>
</dbReference>
<dbReference type="RefSeq" id="XP_007510988.1">
    <property type="nucleotide sequence ID" value="XM_007510926.1"/>
</dbReference>
<organism evidence="14 15">
    <name type="scientific">Bathycoccus prasinos</name>
    <dbReference type="NCBI Taxonomy" id="41875"/>
    <lineage>
        <taxon>Eukaryota</taxon>
        <taxon>Viridiplantae</taxon>
        <taxon>Chlorophyta</taxon>
        <taxon>Mamiellophyceae</taxon>
        <taxon>Mamiellales</taxon>
        <taxon>Bathycoccaceae</taxon>
        <taxon>Bathycoccus</taxon>
    </lineage>
</organism>
<evidence type="ECO:0000256" key="10">
    <source>
        <dbReference type="PIRSR" id="PIRSR641708-2"/>
    </source>
</evidence>
<feature type="compositionally biased region" description="Polar residues" evidence="12">
    <location>
        <begin position="492"/>
        <end position="521"/>
    </location>
</feature>
<dbReference type="GO" id="GO:0006397">
    <property type="term" value="P:mRNA processing"/>
    <property type="evidence" value="ECO:0007669"/>
    <property type="project" value="UniProtKB-KW"/>
</dbReference>
<dbReference type="eggNOG" id="KOG2553">
    <property type="taxonomic scope" value="Eukaryota"/>
</dbReference>
<evidence type="ECO:0000256" key="1">
    <source>
        <dbReference type="ARBA" id="ARBA00001166"/>
    </source>
</evidence>
<dbReference type="KEGG" id="bpg:Bathy09g01390"/>
<evidence type="ECO:0000313" key="14">
    <source>
        <dbReference type="EMBL" id="CCO66548.1"/>
    </source>
</evidence>
<feature type="compositionally biased region" description="Acidic residues" evidence="12">
    <location>
        <begin position="270"/>
        <end position="290"/>
    </location>
</feature>
<evidence type="ECO:0000256" key="11">
    <source>
        <dbReference type="SAM" id="Coils"/>
    </source>
</evidence>
<keyword evidence="5" id="KW-0819">tRNA processing</keyword>
<dbReference type="InterPro" id="IPR020094">
    <property type="entry name" value="TruA/RsuA/RluB/E/F_N"/>
</dbReference>
<evidence type="ECO:0000259" key="13">
    <source>
        <dbReference type="Pfam" id="PF01416"/>
    </source>
</evidence>
<feature type="region of interest" description="Disordered" evidence="12">
    <location>
        <begin position="240"/>
        <end position="294"/>
    </location>
</feature>
<comment type="subcellular location">
    <subcellularLocation>
        <location evidence="2">Nucleus</location>
    </subcellularLocation>
</comment>
<dbReference type="SUPFAM" id="SSF55120">
    <property type="entry name" value="Pseudouridine synthase"/>
    <property type="match status" value="1"/>
</dbReference>
<dbReference type="InterPro" id="IPR001406">
    <property type="entry name" value="PsdUridine_synth_TruA"/>
</dbReference>
<feature type="compositionally biased region" description="Polar residues" evidence="12">
    <location>
        <begin position="79"/>
        <end position="88"/>
    </location>
</feature>
<evidence type="ECO:0000256" key="5">
    <source>
        <dbReference type="ARBA" id="ARBA00022694"/>
    </source>
</evidence>
<dbReference type="GO" id="GO:0031119">
    <property type="term" value="P:tRNA pseudouridine synthesis"/>
    <property type="evidence" value="ECO:0007669"/>
    <property type="project" value="InterPro"/>
</dbReference>
<dbReference type="AlphaFoldDB" id="K8F2K7"/>
<feature type="compositionally biased region" description="Basic and acidic residues" evidence="12">
    <location>
        <begin position="64"/>
        <end position="78"/>
    </location>
</feature>
<comment type="catalytic activity">
    <reaction evidence="1">
        <text>a uridine in mRNA = a pseudouridine in mRNA</text>
        <dbReference type="Rhea" id="RHEA:56644"/>
        <dbReference type="Rhea" id="RHEA-COMP:14658"/>
        <dbReference type="Rhea" id="RHEA-COMP:14659"/>
        <dbReference type="ChEBI" id="CHEBI:65314"/>
        <dbReference type="ChEBI" id="CHEBI:65315"/>
    </reaction>
</comment>
<evidence type="ECO:0000256" key="12">
    <source>
        <dbReference type="SAM" id="MobiDB-lite"/>
    </source>
</evidence>
<feature type="domain" description="Pseudouridine synthase I TruA alpha/beta" evidence="13">
    <location>
        <begin position="305"/>
        <end position="411"/>
    </location>
</feature>
<dbReference type="Gene3D" id="3.30.70.580">
    <property type="entry name" value="Pseudouridine synthase I, catalytic domain, N-terminal subdomain"/>
    <property type="match status" value="1"/>
</dbReference>
<proteinExistence type="inferred from homology"/>
<comment type="similarity">
    <text evidence="3">Belongs to the tRNA pseudouridine synthase TruA family.</text>
</comment>
<dbReference type="FunFam" id="3.30.70.580:FF:000002">
    <property type="entry name" value="tRNA pseudouridine synthase"/>
    <property type="match status" value="1"/>
</dbReference>
<accession>K8F2K7</accession>
<dbReference type="InterPro" id="IPR020095">
    <property type="entry name" value="PsdUridine_synth_TruA_C"/>
</dbReference>
<dbReference type="OrthoDB" id="10256309at2759"/>
<dbReference type="GeneID" id="19013646"/>
<dbReference type="InterPro" id="IPR020103">
    <property type="entry name" value="PsdUridine_synth_cat_dom_sf"/>
</dbReference>
<feature type="region of interest" description="Disordered" evidence="12">
    <location>
        <begin position="1"/>
        <end position="88"/>
    </location>
</feature>
<evidence type="ECO:0000256" key="3">
    <source>
        <dbReference type="ARBA" id="ARBA00009375"/>
    </source>
</evidence>
<dbReference type="GO" id="GO:0003723">
    <property type="term" value="F:RNA binding"/>
    <property type="evidence" value="ECO:0007669"/>
    <property type="project" value="InterPro"/>
</dbReference>
<evidence type="ECO:0000313" key="15">
    <source>
        <dbReference type="Proteomes" id="UP000198341"/>
    </source>
</evidence>
<keyword evidence="15" id="KW-1185">Reference proteome</keyword>
<dbReference type="CDD" id="cd02568">
    <property type="entry name" value="PseudoU_synth_PUS1_PUS2"/>
    <property type="match status" value="1"/>
</dbReference>
<dbReference type="HAMAP" id="MF_00171">
    <property type="entry name" value="TruA"/>
    <property type="match status" value="1"/>
</dbReference>
<dbReference type="STRING" id="41875.K8F2K7"/>
<dbReference type="PANTHER" id="PTHR11142:SF4">
    <property type="entry name" value="PSEUDOURIDYLATE SYNTHASE 1 HOMOLOG"/>
    <property type="match status" value="1"/>
</dbReference>
<sequence>MTTDGKEDKDSAGTEENEDECLVPNGMHGEESLGAPPAATQTLTSTMSISSRRGDQTTTGKGGKGKEREGRDDDEHGTNETQKIQMKTMGIETTFTGDGNNSKKKKKIALFFGYNGDGYQGMQRNPGAKTIEDDLESAIVKAGGIAESNSGDFNKVHWNRAARTDKGVSAVGQVVSFKCMNADDGNTETIVRLINEHLPRGKIVAFGATRVTGGFSAKNQCDRRKYEYVVPVRTFDRRFPKKRKRNPVDGDDENGHDEKKNDENAPNGEGLEDEKEDDEENNDTQEEEEPYVFTEEERTKVNDILKHFVGTHNFHNYSTKVDCDTPQARRFVISFSCSMPFKIQGEDFVKFEILGQSFLFNMIRKLVGMTVAVARDFCDVSDLLFALRTKQRVNTPMAPELGLFLCECQYDAYNKRFSAEREPLRLENWRDKVDAFKHQTVYQHIYDREYVMKDNMGEWIRKFISDKNGFREHYDLAMHRALLKEEKLAPLSTKNSQKQRVNSSQNQQGAKASPNKPSSSNGGEGEGDVTTKSTDDSQAGTAALPAAATTTPTPTKPEENEEALLLLAANAAAERVAKKRKLELEKQEARKRIEIEKQEERVRNGLVVGKVEYDEDEMSD</sequence>
<evidence type="ECO:0000256" key="8">
    <source>
        <dbReference type="ARBA" id="ARBA00036943"/>
    </source>
</evidence>
<feature type="binding site" evidence="10">
    <location>
        <position position="226"/>
    </location>
    <ligand>
        <name>substrate</name>
    </ligand>
</feature>
<feature type="coiled-coil region" evidence="11">
    <location>
        <begin position="570"/>
        <end position="601"/>
    </location>
</feature>
<dbReference type="InterPro" id="IPR020097">
    <property type="entry name" value="PsdUridine_synth_TruA_a/b_dom"/>
</dbReference>
<dbReference type="GO" id="GO:0009982">
    <property type="term" value="F:pseudouridine synthase activity"/>
    <property type="evidence" value="ECO:0007669"/>
    <property type="project" value="InterPro"/>
</dbReference>
<dbReference type="InterPro" id="IPR041708">
    <property type="entry name" value="PUS1/PUS2-like"/>
</dbReference>
<comment type="catalytic activity">
    <reaction evidence="8">
        <text>a uridine in tRNA = a pseudouridine in tRNA</text>
        <dbReference type="Rhea" id="RHEA:54572"/>
        <dbReference type="Rhea" id="RHEA-COMP:13339"/>
        <dbReference type="Rhea" id="RHEA-COMP:13934"/>
        <dbReference type="ChEBI" id="CHEBI:65314"/>
        <dbReference type="ChEBI" id="CHEBI:65315"/>
    </reaction>
</comment>
<evidence type="ECO:0000256" key="7">
    <source>
        <dbReference type="ARBA" id="ARBA00023242"/>
    </source>
</evidence>
<evidence type="ECO:0000256" key="4">
    <source>
        <dbReference type="ARBA" id="ARBA00022664"/>
    </source>
</evidence>